<evidence type="ECO:0000313" key="2">
    <source>
        <dbReference type="Proteomes" id="UP001501747"/>
    </source>
</evidence>
<proteinExistence type="predicted"/>
<dbReference type="Proteomes" id="UP001501747">
    <property type="component" value="Unassembled WGS sequence"/>
</dbReference>
<evidence type="ECO:0000313" key="1">
    <source>
        <dbReference type="EMBL" id="GAA4013101.1"/>
    </source>
</evidence>
<accession>A0ABP7SKX7</accession>
<dbReference type="EMBL" id="BAABAL010000016">
    <property type="protein sequence ID" value="GAA4013101.1"/>
    <property type="molecule type" value="Genomic_DNA"/>
</dbReference>
<keyword evidence="2" id="KW-1185">Reference proteome</keyword>
<reference evidence="2" key="1">
    <citation type="journal article" date="2019" name="Int. J. Syst. Evol. Microbiol.">
        <title>The Global Catalogue of Microorganisms (GCM) 10K type strain sequencing project: providing services to taxonomists for standard genome sequencing and annotation.</title>
        <authorList>
            <consortium name="The Broad Institute Genomics Platform"/>
            <consortium name="The Broad Institute Genome Sequencing Center for Infectious Disease"/>
            <person name="Wu L."/>
            <person name="Ma J."/>
        </authorList>
    </citation>
    <scope>NUCLEOTIDE SEQUENCE [LARGE SCALE GENOMIC DNA]</scope>
    <source>
        <strain evidence="2">JCM 17342</strain>
    </source>
</reference>
<gene>
    <name evidence="1" type="ORF">GCM10022247_39660</name>
</gene>
<comment type="caution">
    <text evidence="1">The sequence shown here is derived from an EMBL/GenBank/DDBJ whole genome shotgun (WGS) entry which is preliminary data.</text>
</comment>
<name>A0ABP7SKX7_9PSEU</name>
<organism evidence="1 2">
    <name type="scientific">Allokutzneria multivorans</name>
    <dbReference type="NCBI Taxonomy" id="1142134"/>
    <lineage>
        <taxon>Bacteria</taxon>
        <taxon>Bacillati</taxon>
        <taxon>Actinomycetota</taxon>
        <taxon>Actinomycetes</taxon>
        <taxon>Pseudonocardiales</taxon>
        <taxon>Pseudonocardiaceae</taxon>
        <taxon>Allokutzneria</taxon>
    </lineage>
</organism>
<sequence>MSVCAVIVMAGPVQGGTVESDGPVLREMASAVRQLGGEANTYREAVEDAGARLSVAWAGTRRHEPATAIAYAAEAVRKIGEGMDRLHRAATCSEEAVGGATWP</sequence>
<evidence type="ECO:0008006" key="3">
    <source>
        <dbReference type="Google" id="ProtNLM"/>
    </source>
</evidence>
<protein>
    <recommendedName>
        <fullName evidence="3">WXG100 family type VII secretion target</fullName>
    </recommendedName>
</protein>